<name>A0A9J6B6W8_SOLCO</name>
<evidence type="ECO:0000313" key="1">
    <source>
        <dbReference type="EMBL" id="KAG5632308.1"/>
    </source>
</evidence>
<reference evidence="1 2" key="1">
    <citation type="submission" date="2020-09" db="EMBL/GenBank/DDBJ databases">
        <title>De no assembly of potato wild relative species, Solanum commersonii.</title>
        <authorList>
            <person name="Cho K."/>
        </authorList>
    </citation>
    <scope>NUCLEOTIDE SEQUENCE [LARGE SCALE GENOMIC DNA]</scope>
    <source>
        <strain evidence="1">LZ3.2</strain>
        <tissue evidence="1">Leaf</tissue>
    </source>
</reference>
<comment type="caution">
    <text evidence="1">The sequence shown here is derived from an EMBL/GenBank/DDBJ whole genome shotgun (WGS) entry which is preliminary data.</text>
</comment>
<dbReference type="Proteomes" id="UP000824120">
    <property type="component" value="Chromosome 1"/>
</dbReference>
<protein>
    <submittedName>
        <fullName evidence="1">Uncharacterized protein</fullName>
    </submittedName>
</protein>
<sequence>MLHKIINPLTEMNWHHSKKTFLLTYKHKLQPIRGEFFHQSLSSLLANLKLRELNRKKEGEWTILRKGRVMTCSNCGETNHNIRGCDKIFY</sequence>
<keyword evidence="2" id="KW-1185">Reference proteome</keyword>
<accession>A0A9J6B6W8</accession>
<gene>
    <name evidence="1" type="ORF">H5410_004025</name>
</gene>
<organism evidence="1 2">
    <name type="scientific">Solanum commersonii</name>
    <name type="common">Commerson's wild potato</name>
    <name type="synonym">Commerson's nightshade</name>
    <dbReference type="NCBI Taxonomy" id="4109"/>
    <lineage>
        <taxon>Eukaryota</taxon>
        <taxon>Viridiplantae</taxon>
        <taxon>Streptophyta</taxon>
        <taxon>Embryophyta</taxon>
        <taxon>Tracheophyta</taxon>
        <taxon>Spermatophyta</taxon>
        <taxon>Magnoliopsida</taxon>
        <taxon>eudicotyledons</taxon>
        <taxon>Gunneridae</taxon>
        <taxon>Pentapetalae</taxon>
        <taxon>asterids</taxon>
        <taxon>lamiids</taxon>
        <taxon>Solanales</taxon>
        <taxon>Solanaceae</taxon>
        <taxon>Solanoideae</taxon>
        <taxon>Solaneae</taxon>
        <taxon>Solanum</taxon>
    </lineage>
</organism>
<evidence type="ECO:0000313" key="2">
    <source>
        <dbReference type="Proteomes" id="UP000824120"/>
    </source>
</evidence>
<proteinExistence type="predicted"/>
<dbReference type="EMBL" id="JACXVP010000001">
    <property type="protein sequence ID" value="KAG5632308.1"/>
    <property type="molecule type" value="Genomic_DNA"/>
</dbReference>
<dbReference type="AlphaFoldDB" id="A0A9J6B6W8"/>
<dbReference type="OrthoDB" id="1304705at2759"/>